<evidence type="ECO:0000256" key="5">
    <source>
        <dbReference type="ARBA" id="ARBA00023136"/>
    </source>
</evidence>
<comment type="similarity">
    <text evidence="2 6">Belongs to the multi antimicrobial extrusion (MATE) (TC 2.A.66.1) family.</text>
</comment>
<protein>
    <recommendedName>
        <fullName evidence="6">Protein DETOXIFICATION</fullName>
    </recommendedName>
    <alternativeName>
        <fullName evidence="6">Multidrug and toxic compound extrusion protein</fullName>
    </alternativeName>
</protein>
<dbReference type="Pfam" id="PF01554">
    <property type="entry name" value="MatE"/>
    <property type="match status" value="2"/>
</dbReference>
<evidence type="ECO:0000313" key="8">
    <source>
        <dbReference type="Proteomes" id="UP000077202"/>
    </source>
</evidence>
<feature type="transmembrane region" description="Helical" evidence="6">
    <location>
        <begin position="309"/>
        <end position="331"/>
    </location>
</feature>
<feature type="transmembrane region" description="Helical" evidence="6">
    <location>
        <begin position="482"/>
        <end position="505"/>
    </location>
</feature>
<feature type="transmembrane region" description="Helical" evidence="6">
    <location>
        <begin position="378"/>
        <end position="405"/>
    </location>
</feature>
<gene>
    <name evidence="7" type="ORF">AXG93_2035s1700</name>
</gene>
<feature type="transmembrane region" description="Helical" evidence="6">
    <location>
        <begin position="337"/>
        <end position="357"/>
    </location>
</feature>
<feature type="transmembrane region" description="Helical" evidence="6">
    <location>
        <begin position="455"/>
        <end position="476"/>
    </location>
</feature>
<feature type="transmembrane region" description="Helical" evidence="6">
    <location>
        <begin position="425"/>
        <end position="443"/>
    </location>
</feature>
<evidence type="ECO:0000256" key="4">
    <source>
        <dbReference type="ARBA" id="ARBA00022989"/>
    </source>
</evidence>
<organism evidence="7 8">
    <name type="scientific">Marchantia polymorpha subsp. ruderalis</name>
    <dbReference type="NCBI Taxonomy" id="1480154"/>
    <lineage>
        <taxon>Eukaryota</taxon>
        <taxon>Viridiplantae</taxon>
        <taxon>Streptophyta</taxon>
        <taxon>Embryophyta</taxon>
        <taxon>Marchantiophyta</taxon>
        <taxon>Marchantiopsida</taxon>
        <taxon>Marchantiidae</taxon>
        <taxon>Marchantiales</taxon>
        <taxon>Marchantiaceae</taxon>
        <taxon>Marchantia</taxon>
    </lineage>
</organism>
<evidence type="ECO:0000256" key="3">
    <source>
        <dbReference type="ARBA" id="ARBA00022692"/>
    </source>
</evidence>
<dbReference type="Proteomes" id="UP000077202">
    <property type="component" value="Unassembled WGS sequence"/>
</dbReference>
<dbReference type="GO" id="GO:0015297">
    <property type="term" value="F:antiporter activity"/>
    <property type="evidence" value="ECO:0007669"/>
    <property type="project" value="InterPro"/>
</dbReference>
<evidence type="ECO:0000256" key="2">
    <source>
        <dbReference type="ARBA" id="ARBA00010199"/>
    </source>
</evidence>
<dbReference type="AlphaFoldDB" id="A0A176VSH7"/>
<feature type="transmembrane region" description="Helical" evidence="6">
    <location>
        <begin position="567"/>
        <end position="585"/>
    </location>
</feature>
<accession>A0A176VSH7</accession>
<dbReference type="GO" id="GO:0042910">
    <property type="term" value="F:xenobiotic transmembrane transporter activity"/>
    <property type="evidence" value="ECO:0007669"/>
    <property type="project" value="InterPro"/>
</dbReference>
<feature type="transmembrane region" description="Helical" evidence="6">
    <location>
        <begin position="144"/>
        <end position="162"/>
    </location>
</feature>
<dbReference type="GO" id="GO:1990961">
    <property type="term" value="P:xenobiotic detoxification by transmembrane export across the plasma membrane"/>
    <property type="evidence" value="ECO:0007669"/>
    <property type="project" value="InterPro"/>
</dbReference>
<name>A0A176VSH7_MARPO</name>
<feature type="transmembrane region" description="Helical" evidence="6">
    <location>
        <begin position="680"/>
        <end position="701"/>
    </location>
</feature>
<dbReference type="NCBIfam" id="TIGR00797">
    <property type="entry name" value="matE"/>
    <property type="match status" value="1"/>
</dbReference>
<dbReference type="EMBL" id="LVLJ01003074">
    <property type="protein sequence ID" value="OAE22786.1"/>
    <property type="molecule type" value="Genomic_DNA"/>
</dbReference>
<dbReference type="InterPro" id="IPR045069">
    <property type="entry name" value="MATE_euk"/>
</dbReference>
<comment type="subcellular location">
    <subcellularLocation>
        <location evidence="1">Membrane</location>
        <topology evidence="1">Multi-pass membrane protein</topology>
    </subcellularLocation>
</comment>
<keyword evidence="8" id="KW-1185">Reference proteome</keyword>
<evidence type="ECO:0000313" key="7">
    <source>
        <dbReference type="EMBL" id="OAE22786.1"/>
    </source>
</evidence>
<keyword evidence="3 6" id="KW-0812">Transmembrane</keyword>
<dbReference type="GO" id="GO:0016020">
    <property type="term" value="C:membrane"/>
    <property type="evidence" value="ECO:0007669"/>
    <property type="project" value="UniProtKB-SubCell"/>
</dbReference>
<proteinExistence type="inferred from homology"/>
<sequence>MEALQELDVILKAVHNLLSKSGSRQTQWTCFARRRGVTKLQFLLFNATRWFSRVHEDLDQDVEDNDPNEHVFYDADSSEDDKELVLAIVVKEPIGVELEEEFIVIKDGHKLKLLGNCVTRVEKEEEEEEGDGCICICSDRSDNALYTAFLMALLSTVAGFLLESVVVEGGITPAILSYIRAEQPFLDGHNSVRVLFSLGDWIGRWIVRPLDSIDASCEFATLSSRRGLSRTAFESIQAFPPLIICCRTLIFKSTEEGVLRIYLEHPEMEPPDRDVDAPLLDFQYKDDVGLDELPTGSEMVQEAKHQLQIGVPIVFMGWLDFTVNIIGVAFVGHLGSLHLAGAAMAASFANVFGFAILEGLAQGLETTGGQAVGSGQPLLLGMLLQRGQVVLVMFCLPIGLLWLHATWVLERWGQDPEIAELAGQYVIYLLPGLFATAFFLPVAKFLQVQGVTRPLAWVSCLVLLLHGPMCYLYVYILNMGFIGAALATSTSNTTTLIILVLFLKFERSGILSRTWPGFSLAAFRNLGPFLALALPACAMTSFEWWVWEIIQLMAGWLPHPEVSVSSITISFQTIGICFMVPFGLATATSVRVANELGAQRPGRARWAVIVALIMTSLLGGGLALFLLIVRKYWALLFVSASEEDVLRTVIDTTPVVVVASIGIAWNACFSGVLRGSGQQLAGSLINVVSLYGVSLPVAYLFGVKWDGGVPGLLWGMMVGFLLQLIGQSVLTYGTNWGYQAKRALNTVRSNDDQTQTKSIIY</sequence>
<dbReference type="InterPro" id="IPR002528">
    <property type="entry name" value="MATE_fam"/>
</dbReference>
<feature type="transmembrane region" description="Helical" evidence="6">
    <location>
        <begin position="713"/>
        <end position="732"/>
    </location>
</feature>
<comment type="caution">
    <text evidence="7">The sequence shown here is derived from an EMBL/GenBank/DDBJ whole genome shotgun (WGS) entry which is preliminary data.</text>
</comment>
<keyword evidence="5 6" id="KW-0472">Membrane</keyword>
<reference evidence="7" key="1">
    <citation type="submission" date="2016-03" db="EMBL/GenBank/DDBJ databases">
        <title>Mechanisms controlling the formation of the plant cell surface in tip-growing cells are functionally conserved among land plants.</title>
        <authorList>
            <person name="Honkanen S."/>
            <person name="Jones V.A."/>
            <person name="Morieri G."/>
            <person name="Champion C."/>
            <person name="Hetherington A.J."/>
            <person name="Kelly S."/>
            <person name="Saint-Marcoux D."/>
            <person name="Proust H."/>
            <person name="Prescott H."/>
            <person name="Dolan L."/>
        </authorList>
    </citation>
    <scope>NUCLEOTIDE SEQUENCE [LARGE SCALE GENOMIC DNA]</scope>
    <source>
        <tissue evidence="7">Whole gametophyte</tissue>
    </source>
</reference>
<feature type="transmembrane region" description="Helical" evidence="6">
    <location>
        <begin position="526"/>
        <end position="547"/>
    </location>
</feature>
<dbReference type="PANTHER" id="PTHR11206">
    <property type="entry name" value="MULTIDRUG RESISTANCE PROTEIN"/>
    <property type="match status" value="1"/>
</dbReference>
<dbReference type="CDD" id="cd13132">
    <property type="entry name" value="MATE_eukaryotic"/>
    <property type="match status" value="1"/>
</dbReference>
<feature type="transmembrane region" description="Helical" evidence="6">
    <location>
        <begin position="649"/>
        <end position="668"/>
    </location>
</feature>
<evidence type="ECO:0000256" key="6">
    <source>
        <dbReference type="RuleBase" id="RU004914"/>
    </source>
</evidence>
<keyword evidence="4 6" id="KW-1133">Transmembrane helix</keyword>
<feature type="transmembrane region" description="Helical" evidence="6">
    <location>
        <begin position="606"/>
        <end position="629"/>
    </location>
</feature>
<evidence type="ECO:0000256" key="1">
    <source>
        <dbReference type="ARBA" id="ARBA00004141"/>
    </source>
</evidence>